<dbReference type="AlphaFoldDB" id="A0A0G0MKE6"/>
<gene>
    <name evidence="1" type="ORF">US96_C0039G0005</name>
</gene>
<evidence type="ECO:0000313" key="1">
    <source>
        <dbReference type="EMBL" id="KKQ74169.1"/>
    </source>
</evidence>
<dbReference type="EMBL" id="LBUZ01000039">
    <property type="protein sequence ID" value="KKQ74169.1"/>
    <property type="molecule type" value="Genomic_DNA"/>
</dbReference>
<name>A0A0G0MKE6_9BACT</name>
<protein>
    <submittedName>
        <fullName evidence="1">Uncharacterized protein</fullName>
    </submittedName>
</protein>
<proteinExistence type="predicted"/>
<organism evidence="1 2">
    <name type="scientific">Candidatus Woesebacteria bacterium GW2011_GWB1_38_5b</name>
    <dbReference type="NCBI Taxonomy" id="1618569"/>
    <lineage>
        <taxon>Bacteria</taxon>
        <taxon>Candidatus Woeseibacteriota</taxon>
    </lineage>
</organism>
<sequence length="167" mass="19684">MGSSPELVEWGLITEVKPLNVIRSQKQLGLVVEYGYCGEKQKGLYRPEKAVFRNLDTRIPYPSEIYRDVTYHLVDKLLGWNISVPITPWVLKERDKGVLRKYWDKVDTWQNYHYSRDMMNYNDRDFWTKTAVLDYICGVIDRNANDVLFITGTNEKKVARTCRAINR</sequence>
<reference evidence="1 2" key="1">
    <citation type="journal article" date="2015" name="Nature">
        <title>rRNA introns, odd ribosomes, and small enigmatic genomes across a large radiation of phyla.</title>
        <authorList>
            <person name="Brown C.T."/>
            <person name="Hug L.A."/>
            <person name="Thomas B.C."/>
            <person name="Sharon I."/>
            <person name="Castelle C.J."/>
            <person name="Singh A."/>
            <person name="Wilkins M.J."/>
            <person name="Williams K.H."/>
            <person name="Banfield J.F."/>
        </authorList>
    </citation>
    <scope>NUCLEOTIDE SEQUENCE [LARGE SCALE GENOMIC DNA]</scope>
</reference>
<evidence type="ECO:0000313" key="2">
    <source>
        <dbReference type="Proteomes" id="UP000034181"/>
    </source>
</evidence>
<comment type="caution">
    <text evidence="1">The sequence shown here is derived from an EMBL/GenBank/DDBJ whole genome shotgun (WGS) entry which is preliminary data.</text>
</comment>
<accession>A0A0G0MKE6</accession>
<dbReference type="Proteomes" id="UP000034181">
    <property type="component" value="Unassembled WGS sequence"/>
</dbReference>